<evidence type="ECO:0000313" key="2">
    <source>
        <dbReference type="EMBL" id="MBX70981.1"/>
    </source>
</evidence>
<protein>
    <submittedName>
        <fullName evidence="2">Uncharacterized protein</fullName>
    </submittedName>
</protein>
<reference evidence="2" key="1">
    <citation type="submission" date="2018-02" db="EMBL/GenBank/DDBJ databases">
        <title>Rhizophora mucronata_Transcriptome.</title>
        <authorList>
            <person name="Meera S.P."/>
            <person name="Sreeshan A."/>
            <person name="Augustine A."/>
        </authorList>
    </citation>
    <scope>NUCLEOTIDE SEQUENCE</scope>
    <source>
        <tissue evidence="2">Leaf</tissue>
    </source>
</reference>
<proteinExistence type="predicted"/>
<name>A0A2P2QVT0_RHIMU</name>
<dbReference type="AlphaFoldDB" id="A0A2P2QVT0"/>
<evidence type="ECO:0000256" key="1">
    <source>
        <dbReference type="SAM" id="MobiDB-lite"/>
    </source>
</evidence>
<organism evidence="2">
    <name type="scientific">Rhizophora mucronata</name>
    <name type="common">Asiatic mangrove</name>
    <dbReference type="NCBI Taxonomy" id="61149"/>
    <lineage>
        <taxon>Eukaryota</taxon>
        <taxon>Viridiplantae</taxon>
        <taxon>Streptophyta</taxon>
        <taxon>Embryophyta</taxon>
        <taxon>Tracheophyta</taxon>
        <taxon>Spermatophyta</taxon>
        <taxon>Magnoliopsida</taxon>
        <taxon>eudicotyledons</taxon>
        <taxon>Gunneridae</taxon>
        <taxon>Pentapetalae</taxon>
        <taxon>rosids</taxon>
        <taxon>fabids</taxon>
        <taxon>Malpighiales</taxon>
        <taxon>Rhizophoraceae</taxon>
        <taxon>Rhizophora</taxon>
    </lineage>
</organism>
<dbReference type="EMBL" id="GGEC01090497">
    <property type="protein sequence ID" value="MBX70981.1"/>
    <property type="molecule type" value="Transcribed_RNA"/>
</dbReference>
<accession>A0A2P2QVT0</accession>
<feature type="region of interest" description="Disordered" evidence="1">
    <location>
        <begin position="1"/>
        <end position="24"/>
    </location>
</feature>
<sequence>MDQSSKTEQLPRVMIDPSSVFAAP</sequence>